<dbReference type="AlphaFoldDB" id="A0A232F362"/>
<organism evidence="1 2">
    <name type="scientific">Trichomalopsis sarcophagae</name>
    <dbReference type="NCBI Taxonomy" id="543379"/>
    <lineage>
        <taxon>Eukaryota</taxon>
        <taxon>Metazoa</taxon>
        <taxon>Ecdysozoa</taxon>
        <taxon>Arthropoda</taxon>
        <taxon>Hexapoda</taxon>
        <taxon>Insecta</taxon>
        <taxon>Pterygota</taxon>
        <taxon>Neoptera</taxon>
        <taxon>Endopterygota</taxon>
        <taxon>Hymenoptera</taxon>
        <taxon>Apocrita</taxon>
        <taxon>Proctotrupomorpha</taxon>
        <taxon>Chalcidoidea</taxon>
        <taxon>Pteromalidae</taxon>
        <taxon>Pteromalinae</taxon>
        <taxon>Trichomalopsis</taxon>
    </lineage>
</organism>
<protein>
    <submittedName>
        <fullName evidence="1">Uncharacterized protein</fullName>
    </submittedName>
</protein>
<proteinExistence type="predicted"/>
<sequence length="99" mass="11482">MVDHQSSKYARVLSPQQKVKERINVKTQLSWLYSRHSAVTFAMHKMAAEIFLGSGGMLHRALLFMLKLGWRSRFRLPVLIVLGLVAMDIRMHLEIDVEF</sequence>
<evidence type="ECO:0000313" key="1">
    <source>
        <dbReference type="EMBL" id="OXU24928.1"/>
    </source>
</evidence>
<reference evidence="1 2" key="1">
    <citation type="journal article" date="2017" name="Curr. Biol.">
        <title>The Evolution of Venom by Co-option of Single-Copy Genes.</title>
        <authorList>
            <person name="Martinson E.O."/>
            <person name="Mrinalini"/>
            <person name="Kelkar Y.D."/>
            <person name="Chang C.H."/>
            <person name="Werren J.H."/>
        </authorList>
    </citation>
    <scope>NUCLEOTIDE SEQUENCE [LARGE SCALE GENOMIC DNA]</scope>
    <source>
        <strain evidence="1 2">Alberta</strain>
        <tissue evidence="1">Whole body</tissue>
    </source>
</reference>
<comment type="caution">
    <text evidence="1">The sequence shown here is derived from an EMBL/GenBank/DDBJ whole genome shotgun (WGS) entry which is preliminary data.</text>
</comment>
<dbReference type="STRING" id="543379.A0A232F362"/>
<dbReference type="EMBL" id="NNAY01001163">
    <property type="protein sequence ID" value="OXU24928.1"/>
    <property type="molecule type" value="Genomic_DNA"/>
</dbReference>
<dbReference type="OrthoDB" id="6626870at2759"/>
<keyword evidence="2" id="KW-1185">Reference proteome</keyword>
<evidence type="ECO:0000313" key="2">
    <source>
        <dbReference type="Proteomes" id="UP000215335"/>
    </source>
</evidence>
<dbReference type="Proteomes" id="UP000215335">
    <property type="component" value="Unassembled WGS sequence"/>
</dbReference>
<name>A0A232F362_9HYME</name>
<accession>A0A232F362</accession>
<gene>
    <name evidence="1" type="ORF">TSAR_015950</name>
</gene>